<evidence type="ECO:0000256" key="10">
    <source>
        <dbReference type="SAM" id="Phobius"/>
    </source>
</evidence>
<proteinExistence type="inferred from homology"/>
<dbReference type="EMBL" id="JAAAUY010000435">
    <property type="protein sequence ID" value="KAF9329947.1"/>
    <property type="molecule type" value="Genomic_DNA"/>
</dbReference>
<dbReference type="InterPro" id="IPR012341">
    <property type="entry name" value="6hp_glycosidase-like_sf"/>
</dbReference>
<comment type="similarity">
    <text evidence="2 8 9">Belongs to the glycosyl hydrolase 9 (cellulase E) family.</text>
</comment>
<organism evidence="12 13">
    <name type="scientific">Podila minutissima</name>
    <dbReference type="NCBI Taxonomy" id="64525"/>
    <lineage>
        <taxon>Eukaryota</taxon>
        <taxon>Fungi</taxon>
        <taxon>Fungi incertae sedis</taxon>
        <taxon>Mucoromycota</taxon>
        <taxon>Mortierellomycotina</taxon>
        <taxon>Mortierellomycetes</taxon>
        <taxon>Mortierellales</taxon>
        <taxon>Mortierellaceae</taxon>
        <taxon>Podila</taxon>
    </lineage>
</organism>
<dbReference type="Proteomes" id="UP000696485">
    <property type="component" value="Unassembled WGS sequence"/>
</dbReference>
<comment type="catalytic activity">
    <reaction evidence="1 9">
        <text>Endohydrolysis of (1-&gt;4)-beta-D-glucosidic linkages in cellulose, lichenin and cereal beta-D-glucans.</text>
        <dbReference type="EC" id="3.2.1.4"/>
    </reaction>
</comment>
<feature type="domain" description="Glycoside hydrolase family 9" evidence="11">
    <location>
        <begin position="1"/>
        <end position="383"/>
    </location>
</feature>
<dbReference type="Gene3D" id="1.50.10.10">
    <property type="match status" value="1"/>
</dbReference>
<dbReference type="PANTHER" id="PTHR22298">
    <property type="entry name" value="ENDO-1,4-BETA-GLUCANASE"/>
    <property type="match status" value="1"/>
</dbReference>
<accession>A0A9P5SK97</accession>
<gene>
    <name evidence="12" type="ORF">BG006_007055</name>
</gene>
<name>A0A9P5SK97_9FUNG</name>
<dbReference type="InterPro" id="IPR001701">
    <property type="entry name" value="Glyco_hydro_9"/>
</dbReference>
<evidence type="ECO:0000259" key="11">
    <source>
        <dbReference type="Pfam" id="PF00759"/>
    </source>
</evidence>
<dbReference type="EC" id="3.2.1.4" evidence="9"/>
<evidence type="ECO:0000256" key="3">
    <source>
        <dbReference type="ARBA" id="ARBA00022801"/>
    </source>
</evidence>
<protein>
    <recommendedName>
        <fullName evidence="9">Endoglucanase</fullName>
        <ecNumber evidence="9">3.2.1.4</ecNumber>
    </recommendedName>
</protein>
<keyword evidence="5 8" id="KW-0119">Carbohydrate metabolism</keyword>
<feature type="active site" evidence="8">
    <location>
        <position position="361"/>
    </location>
</feature>
<keyword evidence="10" id="KW-1133">Transmembrane helix</keyword>
<dbReference type="InterPro" id="IPR008928">
    <property type="entry name" value="6-hairpin_glycosidase_sf"/>
</dbReference>
<dbReference type="AlphaFoldDB" id="A0A9P5SK97"/>
<dbReference type="SUPFAM" id="SSF48208">
    <property type="entry name" value="Six-hairpin glycosidases"/>
    <property type="match status" value="1"/>
</dbReference>
<evidence type="ECO:0000256" key="5">
    <source>
        <dbReference type="ARBA" id="ARBA00023277"/>
    </source>
</evidence>
<keyword evidence="3 8" id="KW-0378">Hydrolase</keyword>
<evidence type="ECO:0000256" key="6">
    <source>
        <dbReference type="ARBA" id="ARBA00023295"/>
    </source>
</evidence>
<dbReference type="GO" id="GO:0030245">
    <property type="term" value="P:cellulose catabolic process"/>
    <property type="evidence" value="ECO:0007669"/>
    <property type="project" value="UniProtKB-KW"/>
</dbReference>
<evidence type="ECO:0000256" key="2">
    <source>
        <dbReference type="ARBA" id="ARBA00007072"/>
    </source>
</evidence>
<dbReference type="Pfam" id="PF00759">
    <property type="entry name" value="Glyco_hydro_9"/>
    <property type="match status" value="1"/>
</dbReference>
<keyword evidence="7 8" id="KW-0624">Polysaccharide degradation</keyword>
<evidence type="ECO:0000313" key="13">
    <source>
        <dbReference type="Proteomes" id="UP000696485"/>
    </source>
</evidence>
<keyword evidence="13" id="KW-1185">Reference proteome</keyword>
<reference evidence="12" key="1">
    <citation type="journal article" date="2020" name="Fungal Divers.">
        <title>Resolving the Mortierellaceae phylogeny through synthesis of multi-gene phylogenetics and phylogenomics.</title>
        <authorList>
            <person name="Vandepol N."/>
            <person name="Liber J."/>
            <person name="Desiro A."/>
            <person name="Na H."/>
            <person name="Kennedy M."/>
            <person name="Barry K."/>
            <person name="Grigoriev I.V."/>
            <person name="Miller A.N."/>
            <person name="O'Donnell K."/>
            <person name="Stajich J.E."/>
            <person name="Bonito G."/>
        </authorList>
    </citation>
    <scope>NUCLEOTIDE SEQUENCE</scope>
    <source>
        <strain evidence="12">NVP1</strain>
    </source>
</reference>
<comment type="caution">
    <text evidence="12">The sequence shown here is derived from an EMBL/GenBank/DDBJ whole genome shotgun (WGS) entry which is preliminary data.</text>
</comment>
<dbReference type="GO" id="GO:0008810">
    <property type="term" value="F:cellulase activity"/>
    <property type="evidence" value="ECO:0007669"/>
    <property type="project" value="UniProtKB-EC"/>
</dbReference>
<evidence type="ECO:0000256" key="7">
    <source>
        <dbReference type="ARBA" id="ARBA00023326"/>
    </source>
</evidence>
<dbReference type="InterPro" id="IPR033126">
    <property type="entry name" value="Glyco_hydro_9_Asp/Glu_AS"/>
</dbReference>
<evidence type="ECO:0000256" key="9">
    <source>
        <dbReference type="RuleBase" id="RU361166"/>
    </source>
</evidence>
<evidence type="ECO:0000256" key="8">
    <source>
        <dbReference type="PROSITE-ProRule" id="PRU10060"/>
    </source>
</evidence>
<keyword evidence="10" id="KW-0812">Transmembrane</keyword>
<evidence type="ECO:0000313" key="12">
    <source>
        <dbReference type="EMBL" id="KAF9329947.1"/>
    </source>
</evidence>
<keyword evidence="10" id="KW-0472">Membrane</keyword>
<keyword evidence="6 8" id="KW-0326">Glycosidase</keyword>
<evidence type="ECO:0000256" key="1">
    <source>
        <dbReference type="ARBA" id="ARBA00000966"/>
    </source>
</evidence>
<evidence type="ECO:0000256" key="4">
    <source>
        <dbReference type="ARBA" id="ARBA00023001"/>
    </source>
</evidence>
<feature type="active site" evidence="8">
    <location>
        <position position="370"/>
    </location>
</feature>
<feature type="transmembrane region" description="Helical" evidence="10">
    <location>
        <begin position="413"/>
        <end position="439"/>
    </location>
</feature>
<dbReference type="PROSITE" id="PS00698">
    <property type="entry name" value="GH9_3"/>
    <property type="match status" value="1"/>
</dbReference>
<sequence>MTQICWGALEFYEGYELAKQTQYLDGMVRWGMDWLIKAHPDNNTLYVQVGIDEVDNTYWGPDTGIPTPRPSFFVSNTKPGTDVTADAAAAFAACSLLYRDKLHDPTYAATLATHATDLVHLAETALPHQVYQTVVPTASCCYPSAGFQDELAWAAAWMYRLTGDAAYSAKAAQYTDAINHKAVDTPPTNWDEKSSLVYVLMHGLTQGTANATKWSRLATKYAEFTVNPSKPCAFTPGGMYYCYGLSGEDSSVVAANAAFAVQILASQLRSKGGSKSDPSVVAQIERYDKFAQGQIRYLLGDNPEKTPYMVGVHANSPVNPHSALAAGGRGADSVDTWPEKEAHVLKGALVGGPDKNDRFLDQRSNWRQSEVALDYNAPFTGLLAYQVMTAREPPPYVTIPPGRPNAARQVNGLALGTLISVILSCLFVVMALMAGAWFFKRDQLRTWWATRKARRSSNMLDSEKAGAVIIDASDASGVTTRSRGHRTLALADIESEEDQINSLVVITSSLPYSSANGLGHASDSTIDTYSAGASTPGSAYPLLHASHASLPSASEK</sequence>
<keyword evidence="4 9" id="KW-0136">Cellulose degradation</keyword>